<dbReference type="InterPro" id="IPR051806">
    <property type="entry name" value="HAD-like_SPP"/>
</dbReference>
<dbReference type="SFLD" id="SFLDS00003">
    <property type="entry name" value="Haloacid_Dehalogenase"/>
    <property type="match status" value="1"/>
</dbReference>
<dbReference type="InterPro" id="IPR023214">
    <property type="entry name" value="HAD_sf"/>
</dbReference>
<name>A0ABV8S643_9BACL</name>
<evidence type="ECO:0000313" key="2">
    <source>
        <dbReference type="EMBL" id="MFC4302447.1"/>
    </source>
</evidence>
<dbReference type="EC" id="5.4.2.6" evidence="2"/>
<dbReference type="Proteomes" id="UP001595755">
    <property type="component" value="Unassembled WGS sequence"/>
</dbReference>
<dbReference type="Gene3D" id="1.10.150.240">
    <property type="entry name" value="Putative phosphatase, domain 2"/>
    <property type="match status" value="1"/>
</dbReference>
<dbReference type="PRINTS" id="PR00413">
    <property type="entry name" value="HADHALOGNASE"/>
</dbReference>
<comment type="similarity">
    <text evidence="1">Belongs to the HAD-like hydrolase superfamily. CbbY/CbbZ/Gph/YieH family.</text>
</comment>
<keyword evidence="3" id="KW-1185">Reference proteome</keyword>
<dbReference type="NCBIfam" id="TIGR01509">
    <property type="entry name" value="HAD-SF-IA-v3"/>
    <property type="match status" value="1"/>
</dbReference>
<protein>
    <submittedName>
        <fullName evidence="2">Beta-phosphoglucomutase</fullName>
        <ecNumber evidence="2">5.4.2.6</ecNumber>
    </submittedName>
</protein>
<dbReference type="SFLD" id="SFLDG01129">
    <property type="entry name" value="C1.5:_HAD__Beta-PGM__Phosphata"/>
    <property type="match status" value="1"/>
</dbReference>
<dbReference type="PANTHER" id="PTHR43481:SF4">
    <property type="entry name" value="GLYCEROL-1-PHOSPHATE PHOSPHOHYDROLASE 1-RELATED"/>
    <property type="match status" value="1"/>
</dbReference>
<dbReference type="InterPro" id="IPR036412">
    <property type="entry name" value="HAD-like_sf"/>
</dbReference>
<dbReference type="SFLD" id="SFLDG01135">
    <property type="entry name" value="C1.5.6:_HAD__Beta-PGM__Phospha"/>
    <property type="match status" value="1"/>
</dbReference>
<comment type="caution">
    <text evidence="2">The sequence shown here is derived from an EMBL/GenBank/DDBJ whole genome shotgun (WGS) entry which is preliminary data.</text>
</comment>
<proteinExistence type="inferred from homology"/>
<dbReference type="Gene3D" id="3.40.50.1000">
    <property type="entry name" value="HAD superfamily/HAD-like"/>
    <property type="match status" value="1"/>
</dbReference>
<gene>
    <name evidence="2" type="primary">pgmB</name>
    <name evidence="2" type="ORF">ACFO1S_03190</name>
</gene>
<evidence type="ECO:0000313" key="3">
    <source>
        <dbReference type="Proteomes" id="UP001595755"/>
    </source>
</evidence>
<dbReference type="NCBIfam" id="TIGR01990">
    <property type="entry name" value="bPGM"/>
    <property type="match status" value="1"/>
</dbReference>
<dbReference type="CDD" id="cd02598">
    <property type="entry name" value="HAD_BPGM"/>
    <property type="match status" value="1"/>
</dbReference>
<dbReference type="Pfam" id="PF00702">
    <property type="entry name" value="Hydrolase"/>
    <property type="match status" value="1"/>
</dbReference>
<dbReference type="SUPFAM" id="SSF56784">
    <property type="entry name" value="HAD-like"/>
    <property type="match status" value="1"/>
</dbReference>
<dbReference type="InterPro" id="IPR023198">
    <property type="entry name" value="PGP-like_dom2"/>
</dbReference>
<dbReference type="EMBL" id="JBHSED010000003">
    <property type="protein sequence ID" value="MFC4302447.1"/>
    <property type="molecule type" value="Genomic_DNA"/>
</dbReference>
<dbReference type="RefSeq" id="WP_378126223.1">
    <property type="nucleotide sequence ID" value="NZ_JBHSED010000003.1"/>
</dbReference>
<keyword evidence="2" id="KW-0413">Isomerase</keyword>
<accession>A0ABV8S643</accession>
<organism evidence="2 3">
    <name type="scientific">Cohnella boryungensis</name>
    <dbReference type="NCBI Taxonomy" id="768479"/>
    <lineage>
        <taxon>Bacteria</taxon>
        <taxon>Bacillati</taxon>
        <taxon>Bacillota</taxon>
        <taxon>Bacilli</taxon>
        <taxon>Bacillales</taxon>
        <taxon>Paenibacillaceae</taxon>
        <taxon>Cohnella</taxon>
    </lineage>
</organism>
<dbReference type="InterPro" id="IPR010976">
    <property type="entry name" value="B-phosphoglucomutase_hydrolase"/>
</dbReference>
<dbReference type="PANTHER" id="PTHR43481">
    <property type="entry name" value="FRUCTOSE-1-PHOSPHATE PHOSPHATASE"/>
    <property type="match status" value="1"/>
</dbReference>
<dbReference type="GO" id="GO:0008801">
    <property type="term" value="F:beta-phosphoglucomutase activity"/>
    <property type="evidence" value="ECO:0007669"/>
    <property type="project" value="UniProtKB-EC"/>
</dbReference>
<reference evidence="3" key="1">
    <citation type="journal article" date="2019" name="Int. J. Syst. Evol. Microbiol.">
        <title>The Global Catalogue of Microorganisms (GCM) 10K type strain sequencing project: providing services to taxonomists for standard genome sequencing and annotation.</title>
        <authorList>
            <consortium name="The Broad Institute Genomics Platform"/>
            <consortium name="The Broad Institute Genome Sequencing Center for Infectious Disease"/>
            <person name="Wu L."/>
            <person name="Ma J."/>
        </authorList>
    </citation>
    <scope>NUCLEOTIDE SEQUENCE [LARGE SCALE GENOMIC DNA]</scope>
    <source>
        <strain evidence="3">CGMCC 4.1641</strain>
    </source>
</reference>
<sequence length="224" mass="24573">MNKRIKAFVFDLDGVITDSAELHYQAWSRIASEQGIPFDRDYNELLKGISRMESLEKILERKPDACFTASDKEALAARKNDYYKELIGTIGPQALLAGIETLLKDIVGAGIGIALASASRNAPTIIERLGIGHFFQVIVDPADIPHGKPYPDIYLRAASELRVSPKECVGVEDAEAGVQAIKRAGMFAIGIGSSEVLHEADYIVPDSSFLQLQDILDRIDNQKD</sequence>
<dbReference type="InterPro" id="IPR010972">
    <property type="entry name" value="Beta-PGM"/>
</dbReference>
<dbReference type="NCBIfam" id="TIGR02009">
    <property type="entry name" value="PGMB-YQAB-SF"/>
    <property type="match status" value="1"/>
</dbReference>
<evidence type="ECO:0000256" key="1">
    <source>
        <dbReference type="ARBA" id="ARBA00006171"/>
    </source>
</evidence>
<dbReference type="InterPro" id="IPR006439">
    <property type="entry name" value="HAD-SF_hydro_IA"/>
</dbReference>